<evidence type="ECO:0000256" key="1">
    <source>
        <dbReference type="ARBA" id="ARBA00004434"/>
    </source>
</evidence>
<dbReference type="CDD" id="cd19510">
    <property type="entry name" value="RecA-like_BCS1"/>
    <property type="match status" value="1"/>
</dbReference>
<dbReference type="GO" id="GO:0034551">
    <property type="term" value="P:mitochondrial respiratory chain complex III assembly"/>
    <property type="evidence" value="ECO:0007669"/>
    <property type="project" value="UniProtKB-ARBA"/>
</dbReference>
<evidence type="ECO:0000256" key="3">
    <source>
        <dbReference type="ARBA" id="ARBA00016942"/>
    </source>
</evidence>
<proteinExistence type="inferred from homology"/>
<keyword evidence="11 15" id="KW-0472">Membrane</keyword>
<feature type="domain" description="AAA+ ATPase" evidence="16">
    <location>
        <begin position="222"/>
        <end position="357"/>
    </location>
</feature>
<dbReference type="PANTHER" id="PTHR23070">
    <property type="entry name" value="BCS1 AAA-TYPE ATPASE"/>
    <property type="match status" value="1"/>
</dbReference>
<evidence type="ECO:0000256" key="2">
    <source>
        <dbReference type="ARBA" id="ARBA00007448"/>
    </source>
</evidence>
<dbReference type="AlphaFoldDB" id="A0A8B6CWE2"/>
<evidence type="ECO:0000256" key="8">
    <source>
        <dbReference type="ARBA" id="ARBA00022840"/>
    </source>
</evidence>
<evidence type="ECO:0000313" key="19">
    <source>
        <dbReference type="Proteomes" id="UP000596742"/>
    </source>
</evidence>
<dbReference type="EMBL" id="UYJE01002368">
    <property type="protein sequence ID" value="VDI10157.1"/>
    <property type="molecule type" value="Genomic_DNA"/>
</dbReference>
<evidence type="ECO:0000259" key="16">
    <source>
        <dbReference type="SMART" id="SM00382"/>
    </source>
</evidence>
<comment type="subcellular location">
    <subcellularLocation>
        <location evidence="1">Mitochondrion inner membrane</location>
        <topology evidence="1">Single-pass membrane protein</topology>
    </subcellularLocation>
</comment>
<sequence length="494" mass="55845">MPIKDLVASLSDNPYFGAGAGLFGIGMFTALARKGTQMGMILFRRHCMMSLEVTSKDKSYYWLLNWISICGTHTQHLSVETSFSQSETGKINTTFDFVPSPGSHFFRHKSTWIRVERNREKQMVDFQRAAPFESVTLTAVGFNRSIYFDILEEARQLALQKQEGKTIMYTAMAAEWRPFGYPRRKRPIDSVVLDEGISERIINDVKEFTQNSKWYMDRGIPYRRGYLLYGPPGCGKSSYITALAGSLDYSICVLNLSEKGLSDDRLNHLLAVAPEQSIILLEDIDAAFLNRDLAKENPVAYSGMGRLTLSGLLNAMDGVASAEARIIFMTTNYLERLDPALIRPGRVDVKELIDHCTSYQLERMFQRFYPDEPESNAQMFSHKIHSLGKHVSAAQVQGLFLKHKDNPENALNDKNTAMFFNCDLCTVYYSSSNGVTVMGVMETGRGIYLQRRQALRRKGFVWHKAKSLSRLSEGGGNLSLSADNLSSWRPKSRK</sequence>
<evidence type="ECO:0000256" key="15">
    <source>
        <dbReference type="SAM" id="Phobius"/>
    </source>
</evidence>
<dbReference type="GO" id="GO:0005743">
    <property type="term" value="C:mitochondrial inner membrane"/>
    <property type="evidence" value="ECO:0007669"/>
    <property type="project" value="UniProtKB-SubCell"/>
</dbReference>
<evidence type="ECO:0000256" key="5">
    <source>
        <dbReference type="ARBA" id="ARBA00022741"/>
    </source>
</evidence>
<feature type="domain" description="BCS1 N-terminal" evidence="17">
    <location>
        <begin position="23"/>
        <end position="191"/>
    </location>
</feature>
<dbReference type="SUPFAM" id="SSF52540">
    <property type="entry name" value="P-loop containing nucleoside triphosphate hydrolases"/>
    <property type="match status" value="1"/>
</dbReference>
<dbReference type="Pfam" id="PF00004">
    <property type="entry name" value="AAA"/>
    <property type="match status" value="1"/>
</dbReference>
<dbReference type="Gene3D" id="3.40.50.300">
    <property type="entry name" value="P-loop containing nucleotide triphosphate hydrolases"/>
    <property type="match status" value="1"/>
</dbReference>
<dbReference type="InterPro" id="IPR003959">
    <property type="entry name" value="ATPase_AAA_core"/>
</dbReference>
<evidence type="ECO:0000256" key="14">
    <source>
        <dbReference type="RuleBase" id="RU003651"/>
    </source>
</evidence>
<evidence type="ECO:0000256" key="7">
    <source>
        <dbReference type="ARBA" id="ARBA00022801"/>
    </source>
</evidence>
<keyword evidence="6" id="KW-0999">Mitochondrion inner membrane</keyword>
<dbReference type="Proteomes" id="UP000596742">
    <property type="component" value="Unassembled WGS sequence"/>
</dbReference>
<accession>A0A8B6CWE2</accession>
<organism evidence="18 19">
    <name type="scientific">Mytilus galloprovincialis</name>
    <name type="common">Mediterranean mussel</name>
    <dbReference type="NCBI Taxonomy" id="29158"/>
    <lineage>
        <taxon>Eukaryota</taxon>
        <taxon>Metazoa</taxon>
        <taxon>Spiralia</taxon>
        <taxon>Lophotrochozoa</taxon>
        <taxon>Mollusca</taxon>
        <taxon>Bivalvia</taxon>
        <taxon>Autobranchia</taxon>
        <taxon>Pteriomorphia</taxon>
        <taxon>Mytilida</taxon>
        <taxon>Mytiloidea</taxon>
        <taxon>Mytilidae</taxon>
        <taxon>Mytilinae</taxon>
        <taxon>Mytilus</taxon>
    </lineage>
</organism>
<comment type="similarity">
    <text evidence="2">Belongs to the AAA ATPase family. BCS1 subfamily.</text>
</comment>
<keyword evidence="7" id="KW-0378">Hydrolase</keyword>
<dbReference type="OrthoDB" id="10251412at2759"/>
<dbReference type="GO" id="GO:0005524">
    <property type="term" value="F:ATP binding"/>
    <property type="evidence" value="ECO:0007669"/>
    <property type="project" value="UniProtKB-KW"/>
</dbReference>
<dbReference type="InterPro" id="IPR027417">
    <property type="entry name" value="P-loop_NTPase"/>
</dbReference>
<keyword evidence="8 14" id="KW-0067">ATP-binding</keyword>
<dbReference type="SMART" id="SM01024">
    <property type="entry name" value="BCS1_N"/>
    <property type="match status" value="1"/>
</dbReference>
<reference evidence="18" key="1">
    <citation type="submission" date="2018-11" db="EMBL/GenBank/DDBJ databases">
        <authorList>
            <person name="Alioto T."/>
            <person name="Alioto T."/>
        </authorList>
    </citation>
    <scope>NUCLEOTIDE SEQUENCE</scope>
</reference>
<evidence type="ECO:0000256" key="4">
    <source>
        <dbReference type="ARBA" id="ARBA00022692"/>
    </source>
</evidence>
<evidence type="ECO:0000256" key="9">
    <source>
        <dbReference type="ARBA" id="ARBA00022989"/>
    </source>
</evidence>
<dbReference type="InterPro" id="IPR003960">
    <property type="entry name" value="ATPase_AAA_CS"/>
</dbReference>
<evidence type="ECO:0000256" key="6">
    <source>
        <dbReference type="ARBA" id="ARBA00022792"/>
    </source>
</evidence>
<dbReference type="InterPro" id="IPR050747">
    <property type="entry name" value="Mitochondrial_chaperone_BCS1"/>
</dbReference>
<comment type="catalytic activity">
    <reaction evidence="13">
        <text>ATP + H2O = ADP + phosphate + H(+)</text>
        <dbReference type="Rhea" id="RHEA:13065"/>
        <dbReference type="ChEBI" id="CHEBI:15377"/>
        <dbReference type="ChEBI" id="CHEBI:15378"/>
        <dbReference type="ChEBI" id="CHEBI:30616"/>
        <dbReference type="ChEBI" id="CHEBI:43474"/>
        <dbReference type="ChEBI" id="CHEBI:456216"/>
    </reaction>
    <physiologicalReaction direction="left-to-right" evidence="13">
        <dbReference type="Rhea" id="RHEA:13066"/>
    </physiologicalReaction>
</comment>
<keyword evidence="5 14" id="KW-0547">Nucleotide-binding</keyword>
<dbReference type="GO" id="GO:0016887">
    <property type="term" value="F:ATP hydrolysis activity"/>
    <property type="evidence" value="ECO:0007669"/>
    <property type="project" value="InterPro"/>
</dbReference>
<dbReference type="SMART" id="SM00382">
    <property type="entry name" value="AAA"/>
    <property type="match status" value="1"/>
</dbReference>
<dbReference type="InterPro" id="IPR014851">
    <property type="entry name" value="BCS1_N"/>
</dbReference>
<evidence type="ECO:0000313" key="18">
    <source>
        <dbReference type="EMBL" id="VDI10157.1"/>
    </source>
</evidence>
<evidence type="ECO:0000256" key="13">
    <source>
        <dbReference type="ARBA" id="ARBA00048778"/>
    </source>
</evidence>
<name>A0A8B6CWE2_MYTGA</name>
<evidence type="ECO:0000256" key="11">
    <source>
        <dbReference type="ARBA" id="ARBA00023136"/>
    </source>
</evidence>
<keyword evidence="9 15" id="KW-1133">Transmembrane helix</keyword>
<gene>
    <name evidence="18" type="ORF">MGAL_10B065177</name>
</gene>
<keyword evidence="10" id="KW-0496">Mitochondrion</keyword>
<keyword evidence="19" id="KW-1185">Reference proteome</keyword>
<dbReference type="InterPro" id="IPR057495">
    <property type="entry name" value="AAA_lid_BCS1"/>
</dbReference>
<dbReference type="Pfam" id="PF25426">
    <property type="entry name" value="AAA_lid_BCS1"/>
    <property type="match status" value="1"/>
</dbReference>
<dbReference type="FunFam" id="3.40.50.300:FF:000768">
    <property type="entry name" value="Probable mitochondrial chaperone bcs1"/>
    <property type="match status" value="1"/>
</dbReference>
<evidence type="ECO:0000259" key="17">
    <source>
        <dbReference type="SMART" id="SM01024"/>
    </source>
</evidence>
<keyword evidence="4 15" id="KW-0812">Transmembrane</keyword>
<dbReference type="Pfam" id="PF08740">
    <property type="entry name" value="BCS1_N"/>
    <property type="match status" value="1"/>
</dbReference>
<dbReference type="PROSITE" id="PS00674">
    <property type="entry name" value="AAA"/>
    <property type="match status" value="1"/>
</dbReference>
<dbReference type="InterPro" id="IPR003593">
    <property type="entry name" value="AAA+_ATPase"/>
</dbReference>
<feature type="transmembrane region" description="Helical" evidence="15">
    <location>
        <begin position="15"/>
        <end position="32"/>
    </location>
</feature>
<comment type="caution">
    <text evidence="18">The sequence shown here is derived from an EMBL/GenBank/DDBJ whole genome shotgun (WGS) entry which is preliminary data.</text>
</comment>
<evidence type="ECO:0000256" key="12">
    <source>
        <dbReference type="ARBA" id="ARBA00032816"/>
    </source>
</evidence>
<evidence type="ECO:0000256" key="10">
    <source>
        <dbReference type="ARBA" id="ARBA00023128"/>
    </source>
</evidence>
<protein>
    <recommendedName>
        <fullName evidence="3">Mitochondrial chaperone BCS1</fullName>
    </recommendedName>
    <alternativeName>
        <fullName evidence="12">BCS1-like protein</fullName>
    </alternativeName>
</protein>